<protein>
    <submittedName>
        <fullName evidence="1">Uncharacterized protein</fullName>
    </submittedName>
</protein>
<sequence length="222" mass="24480">MSDYTRPAVPEEVFRDEHGAVIAYGHRWGDDPPPEDAYSVDSNLERFSPLHLVAEALVAHLIATYDVLVEEDLAVAADVGVLADDGDLPGAGVVRAVRLTPRVADAAALTVVLLDDYSVLVHAGLLHDFPFPGCGCDACDATWHTEVDGLEDLVLAVAEGRYGERLHRRPRRWVQYALADRHGNVSSGRQVAHRVPRFRGSSARATLRRRRGGPWRPWARRP</sequence>
<dbReference type="InterPro" id="IPR045773">
    <property type="entry name" value="DUF6226"/>
</dbReference>
<dbReference type="AlphaFoldDB" id="A0A2Y9APY3"/>
<keyword evidence="2" id="KW-1185">Reference proteome</keyword>
<proteinExistence type="predicted"/>
<reference evidence="1 2" key="1">
    <citation type="submission" date="2016-10" db="EMBL/GenBank/DDBJ databases">
        <authorList>
            <person name="Cai Z."/>
        </authorList>
    </citation>
    <scope>NUCLEOTIDE SEQUENCE [LARGE SCALE GENOMIC DNA]</scope>
    <source>
        <strain evidence="1 2">CGMCC 1.10826</strain>
    </source>
</reference>
<dbReference type="Proteomes" id="UP000250222">
    <property type="component" value="Unassembled WGS sequence"/>
</dbReference>
<dbReference type="EMBL" id="UETB01000018">
    <property type="protein sequence ID" value="SSA46460.1"/>
    <property type="molecule type" value="Genomic_DNA"/>
</dbReference>
<dbReference type="OrthoDB" id="3290597at2"/>
<accession>A0A2Y9APY3</accession>
<evidence type="ECO:0000313" key="2">
    <source>
        <dbReference type="Proteomes" id="UP000250222"/>
    </source>
</evidence>
<gene>
    <name evidence="1" type="ORF">SAMN05216184_11810</name>
</gene>
<evidence type="ECO:0000313" key="1">
    <source>
        <dbReference type="EMBL" id="SSA46460.1"/>
    </source>
</evidence>
<dbReference type="RefSeq" id="WP_110853692.1">
    <property type="nucleotide sequence ID" value="NZ_QKLZ01000018.1"/>
</dbReference>
<organism evidence="1 2">
    <name type="scientific">Georgenia satyanarayanai</name>
    <dbReference type="NCBI Taxonomy" id="860221"/>
    <lineage>
        <taxon>Bacteria</taxon>
        <taxon>Bacillati</taxon>
        <taxon>Actinomycetota</taxon>
        <taxon>Actinomycetes</taxon>
        <taxon>Micrococcales</taxon>
        <taxon>Bogoriellaceae</taxon>
        <taxon>Georgenia</taxon>
    </lineage>
</organism>
<name>A0A2Y9APY3_9MICO</name>
<dbReference type="Pfam" id="PF19736">
    <property type="entry name" value="DUF6226"/>
    <property type="match status" value="1"/>
</dbReference>